<evidence type="ECO:0000313" key="9">
    <source>
        <dbReference type="Proteomes" id="UP000224567"/>
    </source>
</evidence>
<evidence type="ECO:0000256" key="3">
    <source>
        <dbReference type="ARBA" id="ARBA00022475"/>
    </source>
</evidence>
<keyword evidence="2" id="KW-0813">Transport</keyword>
<dbReference type="AlphaFoldDB" id="A0A2G2XSD2"/>
<feature type="transmembrane region" description="Helical" evidence="7">
    <location>
        <begin position="17"/>
        <end position="35"/>
    </location>
</feature>
<organism evidence="8 9">
    <name type="scientific">Capsicum baccatum</name>
    <name type="common">Peruvian pepper</name>
    <dbReference type="NCBI Taxonomy" id="33114"/>
    <lineage>
        <taxon>Eukaryota</taxon>
        <taxon>Viridiplantae</taxon>
        <taxon>Streptophyta</taxon>
        <taxon>Embryophyta</taxon>
        <taxon>Tracheophyta</taxon>
        <taxon>Spermatophyta</taxon>
        <taxon>Magnoliopsida</taxon>
        <taxon>eudicotyledons</taxon>
        <taxon>Gunneridae</taxon>
        <taxon>Pentapetalae</taxon>
        <taxon>asterids</taxon>
        <taxon>lamiids</taxon>
        <taxon>Solanales</taxon>
        <taxon>Solanaceae</taxon>
        <taxon>Solanoideae</taxon>
        <taxon>Capsiceae</taxon>
        <taxon>Capsicum</taxon>
    </lineage>
</organism>
<keyword evidence="6" id="KW-0406">Ion transport</keyword>
<dbReference type="PANTHER" id="PTHR10110">
    <property type="entry name" value="SODIUM/HYDROGEN EXCHANGER"/>
    <property type="match status" value="1"/>
</dbReference>
<dbReference type="PANTHER" id="PTHR10110:SF86">
    <property type="entry name" value="SODIUM_HYDROGEN EXCHANGER 7"/>
    <property type="match status" value="1"/>
</dbReference>
<keyword evidence="3" id="KW-1003">Cell membrane</keyword>
<dbReference type="InterPro" id="IPR018422">
    <property type="entry name" value="Cation/H_exchanger_CPA1"/>
</dbReference>
<dbReference type="GO" id="GO:0015385">
    <property type="term" value="F:sodium:proton antiporter activity"/>
    <property type="evidence" value="ECO:0007669"/>
    <property type="project" value="InterPro"/>
</dbReference>
<sequence length="98" mass="10375">MEESTTAESSGSGPTNAVIFVGISLLLGIACRHVLRGTRVPYSVALLVLGIGLGALEYGTHHRLGRIGNGIRIWANINPDLLLAVFLPALLFESAFSM</sequence>
<dbReference type="EMBL" id="MLFT02000001">
    <property type="protein sequence ID" value="PHT60407.1"/>
    <property type="molecule type" value="Genomic_DNA"/>
</dbReference>
<evidence type="ECO:0000256" key="1">
    <source>
        <dbReference type="ARBA" id="ARBA00004651"/>
    </source>
</evidence>
<gene>
    <name evidence="8" type="ORF">CQW23_02770</name>
</gene>
<keyword evidence="7" id="KW-0812">Transmembrane</keyword>
<keyword evidence="4" id="KW-0633">Potassium transport</keyword>
<comment type="subcellular location">
    <subcellularLocation>
        <location evidence="1">Cell membrane</location>
        <topology evidence="1">Multi-pass membrane protein</topology>
    </subcellularLocation>
</comment>
<reference evidence="8 9" key="1">
    <citation type="journal article" date="2017" name="Genome Biol.">
        <title>New reference genome sequences of hot pepper reveal the massive evolution of plant disease-resistance genes by retroduplication.</title>
        <authorList>
            <person name="Kim S."/>
            <person name="Park J."/>
            <person name="Yeom S.I."/>
            <person name="Kim Y.M."/>
            <person name="Seo E."/>
            <person name="Kim K.T."/>
            <person name="Kim M.S."/>
            <person name="Lee J.M."/>
            <person name="Cheong K."/>
            <person name="Shin H.S."/>
            <person name="Kim S.B."/>
            <person name="Han K."/>
            <person name="Lee J."/>
            <person name="Park M."/>
            <person name="Lee H.A."/>
            <person name="Lee H.Y."/>
            <person name="Lee Y."/>
            <person name="Oh S."/>
            <person name="Lee J.H."/>
            <person name="Choi E."/>
            <person name="Choi E."/>
            <person name="Lee S.E."/>
            <person name="Jeon J."/>
            <person name="Kim H."/>
            <person name="Choi G."/>
            <person name="Song H."/>
            <person name="Lee J."/>
            <person name="Lee S.C."/>
            <person name="Kwon J.K."/>
            <person name="Lee H.Y."/>
            <person name="Koo N."/>
            <person name="Hong Y."/>
            <person name="Kim R.W."/>
            <person name="Kang W.H."/>
            <person name="Huh J.H."/>
            <person name="Kang B.C."/>
            <person name="Yang T.J."/>
            <person name="Lee Y.H."/>
            <person name="Bennetzen J.L."/>
            <person name="Choi D."/>
        </authorList>
    </citation>
    <scope>NUCLEOTIDE SEQUENCE [LARGE SCALE GENOMIC DNA]</scope>
    <source>
        <strain evidence="9">cv. PBC81</strain>
    </source>
</reference>
<accession>A0A2G2XSD2</accession>
<dbReference type="STRING" id="33114.A0A2G2XSD2"/>
<evidence type="ECO:0000256" key="6">
    <source>
        <dbReference type="ARBA" id="ARBA00023065"/>
    </source>
</evidence>
<dbReference type="GO" id="GO:0098719">
    <property type="term" value="P:sodium ion import across plasma membrane"/>
    <property type="evidence" value="ECO:0007669"/>
    <property type="project" value="TreeGrafter"/>
</dbReference>
<reference evidence="9" key="2">
    <citation type="journal article" date="2017" name="J. Anim. Genet.">
        <title>Multiple reference genome sequences of hot pepper reveal the massive evolution of plant disease resistance genes by retroduplication.</title>
        <authorList>
            <person name="Kim S."/>
            <person name="Park J."/>
            <person name="Yeom S.-I."/>
            <person name="Kim Y.-M."/>
            <person name="Seo E."/>
            <person name="Kim K.-T."/>
            <person name="Kim M.-S."/>
            <person name="Lee J.M."/>
            <person name="Cheong K."/>
            <person name="Shin H.-S."/>
            <person name="Kim S.-B."/>
            <person name="Han K."/>
            <person name="Lee J."/>
            <person name="Park M."/>
            <person name="Lee H.-A."/>
            <person name="Lee H.-Y."/>
            <person name="Lee Y."/>
            <person name="Oh S."/>
            <person name="Lee J.H."/>
            <person name="Choi E."/>
            <person name="Choi E."/>
            <person name="Lee S.E."/>
            <person name="Jeon J."/>
            <person name="Kim H."/>
            <person name="Choi G."/>
            <person name="Song H."/>
            <person name="Lee J."/>
            <person name="Lee S.-C."/>
            <person name="Kwon J.-K."/>
            <person name="Lee H.-Y."/>
            <person name="Koo N."/>
            <person name="Hong Y."/>
            <person name="Kim R.W."/>
            <person name="Kang W.-H."/>
            <person name="Huh J.H."/>
            <person name="Kang B.-C."/>
            <person name="Yang T.-J."/>
            <person name="Lee Y.-H."/>
            <person name="Bennetzen J.L."/>
            <person name="Choi D."/>
        </authorList>
    </citation>
    <scope>NUCLEOTIDE SEQUENCE [LARGE SCALE GENOMIC DNA]</scope>
    <source>
        <strain evidence="9">cv. PBC81</strain>
    </source>
</reference>
<dbReference type="GO" id="GO:0009941">
    <property type="term" value="C:chloroplast envelope"/>
    <property type="evidence" value="ECO:0007669"/>
    <property type="project" value="TreeGrafter"/>
</dbReference>
<dbReference type="Proteomes" id="UP000224567">
    <property type="component" value="Unassembled WGS sequence"/>
</dbReference>
<keyword evidence="9" id="KW-1185">Reference proteome</keyword>
<proteinExistence type="predicted"/>
<dbReference type="GO" id="GO:0005886">
    <property type="term" value="C:plasma membrane"/>
    <property type="evidence" value="ECO:0007669"/>
    <property type="project" value="UniProtKB-SubCell"/>
</dbReference>
<protein>
    <submittedName>
        <fullName evidence="8">Sodium/hydrogen exchanger 8</fullName>
    </submittedName>
</protein>
<evidence type="ECO:0000313" key="8">
    <source>
        <dbReference type="EMBL" id="PHT60407.1"/>
    </source>
</evidence>
<evidence type="ECO:0000256" key="2">
    <source>
        <dbReference type="ARBA" id="ARBA00022448"/>
    </source>
</evidence>
<feature type="transmembrane region" description="Helical" evidence="7">
    <location>
        <begin position="42"/>
        <end position="61"/>
    </location>
</feature>
<evidence type="ECO:0000256" key="5">
    <source>
        <dbReference type="ARBA" id="ARBA00022958"/>
    </source>
</evidence>
<evidence type="ECO:0000256" key="4">
    <source>
        <dbReference type="ARBA" id="ARBA00022538"/>
    </source>
</evidence>
<evidence type="ECO:0000256" key="7">
    <source>
        <dbReference type="SAM" id="Phobius"/>
    </source>
</evidence>
<name>A0A2G2XSD2_CAPBA</name>
<feature type="transmembrane region" description="Helical" evidence="7">
    <location>
        <begin position="73"/>
        <end position="92"/>
    </location>
</feature>
<dbReference type="OrthoDB" id="441412at2759"/>
<comment type="caution">
    <text evidence="8">The sequence shown here is derived from an EMBL/GenBank/DDBJ whole genome shotgun (WGS) entry which is preliminary data.</text>
</comment>
<dbReference type="GO" id="GO:0051453">
    <property type="term" value="P:regulation of intracellular pH"/>
    <property type="evidence" value="ECO:0007669"/>
    <property type="project" value="TreeGrafter"/>
</dbReference>
<dbReference type="GO" id="GO:0015386">
    <property type="term" value="F:potassium:proton antiporter activity"/>
    <property type="evidence" value="ECO:0007669"/>
    <property type="project" value="TreeGrafter"/>
</dbReference>
<keyword evidence="5" id="KW-0630">Potassium</keyword>
<keyword evidence="7" id="KW-1133">Transmembrane helix</keyword>
<keyword evidence="7" id="KW-0472">Membrane</keyword>